<reference evidence="2" key="1">
    <citation type="journal article" date="2019" name="Sci. Rep.">
        <title>Draft genome of Tanacetum cinerariifolium, the natural source of mosquito coil.</title>
        <authorList>
            <person name="Yamashiro T."/>
            <person name="Shiraishi A."/>
            <person name="Satake H."/>
            <person name="Nakayama K."/>
        </authorList>
    </citation>
    <scope>NUCLEOTIDE SEQUENCE</scope>
</reference>
<evidence type="ECO:0000313" key="2">
    <source>
        <dbReference type="EMBL" id="GFD54967.1"/>
    </source>
</evidence>
<evidence type="ECO:0000256" key="1">
    <source>
        <dbReference type="SAM" id="MobiDB-lite"/>
    </source>
</evidence>
<sequence>GELSSIDDQWCEVIRIAGDDTSILRSRTNTFTPIPRPLARRQPVSESLEAYTNQSEASTIIDTTDTRGSHVSHQSGHQVIHGDIDDDGSCFTTV</sequence>
<gene>
    <name evidence="2" type="ORF">Tci_926936</name>
</gene>
<dbReference type="EMBL" id="BKCJ011812495">
    <property type="protein sequence ID" value="GFD54967.1"/>
    <property type="molecule type" value="Genomic_DNA"/>
</dbReference>
<name>A0A699X5J9_TANCI</name>
<protein>
    <submittedName>
        <fullName evidence="2">Uncharacterized protein</fullName>
    </submittedName>
</protein>
<feature type="non-terminal residue" evidence="2">
    <location>
        <position position="1"/>
    </location>
</feature>
<organism evidence="2">
    <name type="scientific">Tanacetum cinerariifolium</name>
    <name type="common">Dalmatian daisy</name>
    <name type="synonym">Chrysanthemum cinerariifolium</name>
    <dbReference type="NCBI Taxonomy" id="118510"/>
    <lineage>
        <taxon>Eukaryota</taxon>
        <taxon>Viridiplantae</taxon>
        <taxon>Streptophyta</taxon>
        <taxon>Embryophyta</taxon>
        <taxon>Tracheophyta</taxon>
        <taxon>Spermatophyta</taxon>
        <taxon>Magnoliopsida</taxon>
        <taxon>eudicotyledons</taxon>
        <taxon>Gunneridae</taxon>
        <taxon>Pentapetalae</taxon>
        <taxon>asterids</taxon>
        <taxon>campanulids</taxon>
        <taxon>Asterales</taxon>
        <taxon>Asteraceae</taxon>
        <taxon>Asteroideae</taxon>
        <taxon>Anthemideae</taxon>
        <taxon>Anthemidinae</taxon>
        <taxon>Tanacetum</taxon>
    </lineage>
</organism>
<feature type="non-terminal residue" evidence="2">
    <location>
        <position position="94"/>
    </location>
</feature>
<dbReference type="AlphaFoldDB" id="A0A699X5J9"/>
<feature type="region of interest" description="Disordered" evidence="1">
    <location>
        <begin position="64"/>
        <end position="84"/>
    </location>
</feature>
<accession>A0A699X5J9</accession>
<comment type="caution">
    <text evidence="2">The sequence shown here is derived from an EMBL/GenBank/DDBJ whole genome shotgun (WGS) entry which is preliminary data.</text>
</comment>
<proteinExistence type="predicted"/>